<evidence type="ECO:0000313" key="1">
    <source>
        <dbReference type="EMBL" id="CAD1468071.1"/>
    </source>
</evidence>
<sequence>ATNTTGIHRDGSKGRQSQTRGNFIDIFIEYLA</sequence>
<keyword evidence="2" id="KW-1185">Reference proteome</keyword>
<name>A0A6V7GRQ9_9HYME</name>
<organism evidence="1 2">
    <name type="scientific">Heterotrigona itama</name>
    <dbReference type="NCBI Taxonomy" id="395501"/>
    <lineage>
        <taxon>Eukaryota</taxon>
        <taxon>Metazoa</taxon>
        <taxon>Ecdysozoa</taxon>
        <taxon>Arthropoda</taxon>
        <taxon>Hexapoda</taxon>
        <taxon>Insecta</taxon>
        <taxon>Pterygota</taxon>
        <taxon>Neoptera</taxon>
        <taxon>Endopterygota</taxon>
        <taxon>Hymenoptera</taxon>
        <taxon>Apocrita</taxon>
        <taxon>Aculeata</taxon>
        <taxon>Apoidea</taxon>
        <taxon>Anthophila</taxon>
        <taxon>Apidae</taxon>
        <taxon>Heterotrigona</taxon>
    </lineage>
</organism>
<evidence type="ECO:0000313" key="2">
    <source>
        <dbReference type="Proteomes" id="UP000752696"/>
    </source>
</evidence>
<dbReference type="AlphaFoldDB" id="A0A6V7GRQ9"/>
<feature type="non-terminal residue" evidence="1">
    <location>
        <position position="32"/>
    </location>
</feature>
<dbReference type="Proteomes" id="UP000752696">
    <property type="component" value="Unassembled WGS sequence"/>
</dbReference>
<proteinExistence type="predicted"/>
<reference evidence="1" key="1">
    <citation type="submission" date="2020-07" db="EMBL/GenBank/DDBJ databases">
        <authorList>
            <person name="Nazaruddin N."/>
        </authorList>
    </citation>
    <scope>NUCLEOTIDE SEQUENCE</scope>
</reference>
<feature type="non-terminal residue" evidence="1">
    <location>
        <position position="1"/>
    </location>
</feature>
<protein>
    <submittedName>
        <fullName evidence="1">Uncharacterized protein</fullName>
    </submittedName>
</protein>
<accession>A0A6V7GRQ9</accession>
<comment type="caution">
    <text evidence="1">The sequence shown here is derived from an EMBL/GenBank/DDBJ whole genome shotgun (WGS) entry which is preliminary data.</text>
</comment>
<dbReference type="EMBL" id="CAJDYZ010000022">
    <property type="protein sequence ID" value="CAD1468071.1"/>
    <property type="molecule type" value="Genomic_DNA"/>
</dbReference>
<gene>
    <name evidence="1" type="ORF">MHI_LOCUS847</name>
</gene>